<evidence type="ECO:0000259" key="1">
    <source>
        <dbReference type="Pfam" id="PF12776"/>
    </source>
</evidence>
<evidence type="ECO:0000313" key="2">
    <source>
        <dbReference type="EMBL" id="KAG7383799.1"/>
    </source>
</evidence>
<name>A0A8T1VUU9_9STRA</name>
<accession>A0A8T1VUU9</accession>
<reference evidence="2" key="1">
    <citation type="submission" date="2021-02" db="EMBL/GenBank/DDBJ databases">
        <authorList>
            <person name="Palmer J.M."/>
        </authorList>
    </citation>
    <scope>NUCLEOTIDE SEQUENCE</scope>
    <source>
        <strain evidence="2">SCRP23</strain>
    </source>
</reference>
<dbReference type="OrthoDB" id="118608at2759"/>
<comment type="caution">
    <text evidence="2">The sequence shown here is derived from an EMBL/GenBank/DDBJ whole genome shotgun (WGS) entry which is preliminary data.</text>
</comment>
<dbReference type="PANTHER" id="PTHR46929">
    <property type="entry name" value="EXPRESSED PROTEIN"/>
    <property type="match status" value="1"/>
</dbReference>
<dbReference type="PANTHER" id="PTHR46929:SF3">
    <property type="entry name" value="MYB_SANT-LIKE DOMAIN-CONTAINING PROTEIN"/>
    <property type="match status" value="1"/>
</dbReference>
<evidence type="ECO:0000313" key="3">
    <source>
        <dbReference type="Proteomes" id="UP000693981"/>
    </source>
</evidence>
<dbReference type="EMBL" id="JAGDFL010000630">
    <property type="protein sequence ID" value="KAG7383799.1"/>
    <property type="molecule type" value="Genomic_DNA"/>
</dbReference>
<dbReference type="Pfam" id="PF12776">
    <property type="entry name" value="Myb_DNA-bind_3"/>
    <property type="match status" value="1"/>
</dbReference>
<dbReference type="AlphaFoldDB" id="A0A8T1VUU9"/>
<keyword evidence="3" id="KW-1185">Reference proteome</keyword>
<dbReference type="InterPro" id="IPR024752">
    <property type="entry name" value="Myb/SANT-like_dom"/>
</dbReference>
<dbReference type="Proteomes" id="UP000693981">
    <property type="component" value="Unassembled WGS sequence"/>
</dbReference>
<gene>
    <name evidence="2" type="ORF">PHYBOEH_009793</name>
</gene>
<protein>
    <recommendedName>
        <fullName evidence="1">Myb/SANT-like domain-containing protein</fullName>
    </recommendedName>
</protein>
<feature type="domain" description="Myb/SANT-like" evidence="1">
    <location>
        <begin position="1"/>
        <end position="82"/>
    </location>
</feature>
<proteinExistence type="predicted"/>
<organism evidence="2 3">
    <name type="scientific">Phytophthora boehmeriae</name>
    <dbReference type="NCBI Taxonomy" id="109152"/>
    <lineage>
        <taxon>Eukaryota</taxon>
        <taxon>Sar</taxon>
        <taxon>Stramenopiles</taxon>
        <taxon>Oomycota</taxon>
        <taxon>Peronosporomycetes</taxon>
        <taxon>Peronosporales</taxon>
        <taxon>Peronosporaceae</taxon>
        <taxon>Phytophthora</taxon>
    </lineage>
</organism>
<sequence>MTAQAKAGKRSDSGFKKEAWNEVTLAFNNKLKPVLTKQQIKTRVQTLKGKYTAVKAMLSASGFGWDEARQVILVHDSVWEDYIEHHPKVADYRNTPMPLYKQLGELFDGTFATAAIENIAEEMRNRTAKLRVLSPSQKAIKILQKYYADDLPTSSLVQAFDVMIDEKKASLFVVMEPGSARDAWLLKQLQD</sequence>